<gene>
    <name evidence="2" type="ORF">G5C51_31965</name>
</gene>
<protein>
    <submittedName>
        <fullName evidence="2">Histidine phosphatase family protein</fullName>
    </submittedName>
</protein>
<name>A0A6G4U919_9ACTN</name>
<dbReference type="Pfam" id="PF00300">
    <property type="entry name" value="His_Phos_1"/>
    <property type="match status" value="1"/>
</dbReference>
<accession>A0A6G4U919</accession>
<comment type="caution">
    <text evidence="2">The sequence shown here is derived from an EMBL/GenBank/DDBJ whole genome shotgun (WGS) entry which is preliminary data.</text>
</comment>
<keyword evidence="3" id="KW-1185">Reference proteome</keyword>
<dbReference type="InterPro" id="IPR029033">
    <property type="entry name" value="His_PPase_superfam"/>
</dbReference>
<dbReference type="SUPFAM" id="SSF53254">
    <property type="entry name" value="Phosphoglycerate mutase-like"/>
    <property type="match status" value="1"/>
</dbReference>
<feature type="compositionally biased region" description="Basic and acidic residues" evidence="1">
    <location>
        <begin position="14"/>
        <end position="23"/>
    </location>
</feature>
<dbReference type="AlphaFoldDB" id="A0A6G4U919"/>
<dbReference type="EMBL" id="JAAKZV010000209">
    <property type="protein sequence ID" value="NGN68502.1"/>
    <property type="molecule type" value="Genomic_DNA"/>
</dbReference>
<evidence type="ECO:0000256" key="1">
    <source>
        <dbReference type="SAM" id="MobiDB-lite"/>
    </source>
</evidence>
<sequence length="166" mass="17492">MVLRHAKSAWPEGVADHERPLEDRGVRDAPEAGAWLHAAGIVPDAVLCSDAVRTRETWDLAAEQLGDSAPAARYDERLYAATADELLAVVREAAAGTRTVLLVGHNPGVQELVLTLAGQGAGEVEQVREKFPTCALAVLRTGAAWGELAPGAARLTDFAVPRGPKG</sequence>
<organism evidence="2 3">
    <name type="scientific">Streptomyces coryli</name>
    <dbReference type="NCBI Taxonomy" id="1128680"/>
    <lineage>
        <taxon>Bacteria</taxon>
        <taxon>Bacillati</taxon>
        <taxon>Actinomycetota</taxon>
        <taxon>Actinomycetes</taxon>
        <taxon>Kitasatosporales</taxon>
        <taxon>Streptomycetaceae</taxon>
        <taxon>Streptomyces</taxon>
    </lineage>
</organism>
<proteinExistence type="predicted"/>
<evidence type="ECO:0000313" key="3">
    <source>
        <dbReference type="Proteomes" id="UP000481583"/>
    </source>
</evidence>
<dbReference type="Proteomes" id="UP000481583">
    <property type="component" value="Unassembled WGS sequence"/>
</dbReference>
<evidence type="ECO:0000313" key="2">
    <source>
        <dbReference type="EMBL" id="NGN68502.1"/>
    </source>
</evidence>
<dbReference type="PANTHER" id="PTHR47623">
    <property type="entry name" value="OS09G0287300 PROTEIN"/>
    <property type="match status" value="1"/>
</dbReference>
<feature type="region of interest" description="Disordered" evidence="1">
    <location>
        <begin position="1"/>
        <end position="23"/>
    </location>
</feature>
<dbReference type="CDD" id="cd07067">
    <property type="entry name" value="HP_PGM_like"/>
    <property type="match status" value="1"/>
</dbReference>
<dbReference type="Gene3D" id="3.40.50.1240">
    <property type="entry name" value="Phosphoglycerate mutase-like"/>
    <property type="match status" value="1"/>
</dbReference>
<reference evidence="2 3" key="1">
    <citation type="submission" date="2020-02" db="EMBL/GenBank/DDBJ databases">
        <title>Whole-genome analyses of novel actinobacteria.</title>
        <authorList>
            <person name="Sahin N."/>
        </authorList>
    </citation>
    <scope>NUCLEOTIDE SEQUENCE [LARGE SCALE GENOMIC DNA]</scope>
    <source>
        <strain evidence="2 3">A7024</strain>
    </source>
</reference>
<dbReference type="InterPro" id="IPR013078">
    <property type="entry name" value="His_Pase_superF_clade-1"/>
</dbReference>
<dbReference type="PANTHER" id="PTHR47623:SF1">
    <property type="entry name" value="OS09G0287300 PROTEIN"/>
    <property type="match status" value="1"/>
</dbReference>